<evidence type="ECO:0000313" key="11">
    <source>
        <dbReference type="Proteomes" id="UP001310890"/>
    </source>
</evidence>
<feature type="transmembrane region" description="Helical" evidence="8">
    <location>
        <begin position="148"/>
        <end position="171"/>
    </location>
</feature>
<reference evidence="10" key="1">
    <citation type="submission" date="2023-08" db="EMBL/GenBank/DDBJ databases">
        <title>Black Yeasts Isolated from many extreme environments.</title>
        <authorList>
            <person name="Coleine C."/>
            <person name="Stajich J.E."/>
            <person name="Selbmann L."/>
        </authorList>
    </citation>
    <scope>NUCLEOTIDE SEQUENCE</scope>
    <source>
        <strain evidence="10">CCFEE 5401</strain>
    </source>
</reference>
<feature type="transmembrane region" description="Helical" evidence="8">
    <location>
        <begin position="367"/>
        <end position="386"/>
    </location>
</feature>
<keyword evidence="6 8" id="KW-0472">Membrane</keyword>
<evidence type="ECO:0000256" key="2">
    <source>
        <dbReference type="ARBA" id="ARBA00006727"/>
    </source>
</evidence>
<accession>A0AAN7TNL7</accession>
<evidence type="ECO:0000256" key="1">
    <source>
        <dbReference type="ARBA" id="ARBA00004141"/>
    </source>
</evidence>
<feature type="compositionally biased region" description="Polar residues" evidence="7">
    <location>
        <begin position="7"/>
        <end position="33"/>
    </location>
</feature>
<name>A0AAN7TNL7_9PEZI</name>
<gene>
    <name evidence="10" type="ORF">LTR62_006609</name>
</gene>
<comment type="subcellular location">
    <subcellularLocation>
        <location evidence="1">Membrane</location>
        <topology evidence="1">Multi-pass membrane protein</topology>
    </subcellularLocation>
</comment>
<dbReference type="PANTHER" id="PTHR11360">
    <property type="entry name" value="MONOCARBOXYLATE TRANSPORTER"/>
    <property type="match status" value="1"/>
</dbReference>
<evidence type="ECO:0000256" key="5">
    <source>
        <dbReference type="ARBA" id="ARBA00022989"/>
    </source>
</evidence>
<dbReference type="EMBL" id="JAVRRL010000006">
    <property type="protein sequence ID" value="KAK5116888.1"/>
    <property type="molecule type" value="Genomic_DNA"/>
</dbReference>
<dbReference type="InterPro" id="IPR020846">
    <property type="entry name" value="MFS_dom"/>
</dbReference>
<dbReference type="InterPro" id="IPR036259">
    <property type="entry name" value="MFS_trans_sf"/>
</dbReference>
<feature type="transmembrane region" description="Helical" evidence="8">
    <location>
        <begin position="392"/>
        <end position="417"/>
    </location>
</feature>
<evidence type="ECO:0000259" key="9">
    <source>
        <dbReference type="PROSITE" id="PS50850"/>
    </source>
</evidence>
<dbReference type="InterPro" id="IPR011701">
    <property type="entry name" value="MFS"/>
</dbReference>
<organism evidence="10 11">
    <name type="scientific">Meristemomyces frigidus</name>
    <dbReference type="NCBI Taxonomy" id="1508187"/>
    <lineage>
        <taxon>Eukaryota</taxon>
        <taxon>Fungi</taxon>
        <taxon>Dikarya</taxon>
        <taxon>Ascomycota</taxon>
        <taxon>Pezizomycotina</taxon>
        <taxon>Dothideomycetes</taxon>
        <taxon>Dothideomycetidae</taxon>
        <taxon>Mycosphaerellales</taxon>
        <taxon>Teratosphaeriaceae</taxon>
        <taxon>Meristemomyces</taxon>
    </lineage>
</organism>
<evidence type="ECO:0000256" key="4">
    <source>
        <dbReference type="ARBA" id="ARBA00022692"/>
    </source>
</evidence>
<feature type="transmembrane region" description="Helical" evidence="8">
    <location>
        <begin position="237"/>
        <end position="257"/>
    </location>
</feature>
<feature type="transmembrane region" description="Helical" evidence="8">
    <location>
        <begin position="208"/>
        <end position="231"/>
    </location>
</feature>
<dbReference type="Proteomes" id="UP001310890">
    <property type="component" value="Unassembled WGS sequence"/>
</dbReference>
<evidence type="ECO:0000313" key="10">
    <source>
        <dbReference type="EMBL" id="KAK5116888.1"/>
    </source>
</evidence>
<comment type="similarity">
    <text evidence="2">Belongs to the major facilitator superfamily. Monocarboxylate porter (TC 2.A.1.13) family.</text>
</comment>
<dbReference type="GO" id="GO:0022857">
    <property type="term" value="F:transmembrane transporter activity"/>
    <property type="evidence" value="ECO:0007669"/>
    <property type="project" value="InterPro"/>
</dbReference>
<feature type="transmembrane region" description="Helical" evidence="8">
    <location>
        <begin position="78"/>
        <end position="100"/>
    </location>
</feature>
<evidence type="ECO:0000256" key="6">
    <source>
        <dbReference type="ARBA" id="ARBA00023136"/>
    </source>
</evidence>
<dbReference type="InterPro" id="IPR050327">
    <property type="entry name" value="Proton-linked_MCT"/>
</dbReference>
<feature type="transmembrane region" description="Helical" evidence="8">
    <location>
        <begin position="307"/>
        <end position="326"/>
    </location>
</feature>
<evidence type="ECO:0000256" key="8">
    <source>
        <dbReference type="SAM" id="Phobius"/>
    </source>
</evidence>
<feature type="domain" description="Major facilitator superfamily (MFS) profile" evidence="9">
    <location>
        <begin position="77"/>
        <end position="492"/>
    </location>
</feature>
<feature type="transmembrane region" description="Helical" evidence="8">
    <location>
        <begin position="429"/>
        <end position="451"/>
    </location>
</feature>
<dbReference type="PROSITE" id="PS50850">
    <property type="entry name" value="MFS"/>
    <property type="match status" value="1"/>
</dbReference>
<feature type="region of interest" description="Disordered" evidence="7">
    <location>
        <begin position="1"/>
        <end position="69"/>
    </location>
</feature>
<dbReference type="AlphaFoldDB" id="A0AAN7TNL7"/>
<feature type="transmembrane region" description="Helical" evidence="8">
    <location>
        <begin position="463"/>
        <end position="481"/>
    </location>
</feature>
<keyword evidence="5 8" id="KW-1133">Transmembrane helix</keyword>
<feature type="transmembrane region" description="Helical" evidence="8">
    <location>
        <begin position="183"/>
        <end position="201"/>
    </location>
</feature>
<sequence length="492" mass="53575">MSRPNSDKSSLVDNEKTTPAPTSPADTKNLNTDQAHKPDLTNETTSLPTSDLEFGSPPKASPPAHFNPQDNPDGGVQAWLCALGGFCVLFCSFGWINAIGEFTAYYETHQLSHLAPSTTAWIASLMLFFMFAGGPVIGKIYDNYGPRWLLLIGMVLHVFGIMMTSLCSQYWQFLLAQGVVSPIGASMIFYPAMSTISTWFFRRRGMAFGIVASGSSLGGVVFPIMIQRLIVEVGFAWAIRISGFLILALMIVANLTVKSRVPPFKQPWSGMDFVRPLQEIPFDLVSRTISMPSTGGRTRKLTKHQQVSFGSFLFFLGMFLPINYIILEAEHYGMKPSLAQYMVPILNAASLFGRTIPGFLSDKIGRFNMMIIMCFFTAILILATWLPSTTNAPIIVFAALFGFGSGAFVSLAPSLIAQISDVRQIGVRTGTLFAIISLAALISNPIGGALITRWNGSYTGLQIYGGVMTVAGSVFIMSARVKLAGWKVSIKV</sequence>
<dbReference type="CDD" id="cd17352">
    <property type="entry name" value="MFS_MCT_SLC16"/>
    <property type="match status" value="1"/>
</dbReference>
<dbReference type="PANTHER" id="PTHR11360:SF224">
    <property type="entry name" value="MAJOR FACILITATOR SUPERFAMILY (MFS) PROFILE DOMAIN-CONTAINING PROTEIN-RELATED"/>
    <property type="match status" value="1"/>
</dbReference>
<comment type="caution">
    <text evidence="10">The sequence shown here is derived from an EMBL/GenBank/DDBJ whole genome shotgun (WGS) entry which is preliminary data.</text>
</comment>
<feature type="transmembrane region" description="Helical" evidence="8">
    <location>
        <begin position="338"/>
        <end position="360"/>
    </location>
</feature>
<keyword evidence="3" id="KW-0813">Transport</keyword>
<evidence type="ECO:0000256" key="3">
    <source>
        <dbReference type="ARBA" id="ARBA00022448"/>
    </source>
</evidence>
<keyword evidence="4 8" id="KW-0812">Transmembrane</keyword>
<proteinExistence type="inferred from homology"/>
<dbReference type="GO" id="GO:0016020">
    <property type="term" value="C:membrane"/>
    <property type="evidence" value="ECO:0007669"/>
    <property type="project" value="UniProtKB-SubCell"/>
</dbReference>
<dbReference type="Gene3D" id="1.20.1250.20">
    <property type="entry name" value="MFS general substrate transporter like domains"/>
    <property type="match status" value="2"/>
</dbReference>
<feature type="transmembrane region" description="Helical" evidence="8">
    <location>
        <begin position="120"/>
        <end position="141"/>
    </location>
</feature>
<dbReference type="SUPFAM" id="SSF103473">
    <property type="entry name" value="MFS general substrate transporter"/>
    <property type="match status" value="1"/>
</dbReference>
<protein>
    <recommendedName>
        <fullName evidence="9">Major facilitator superfamily (MFS) profile domain-containing protein</fullName>
    </recommendedName>
</protein>
<dbReference type="Pfam" id="PF07690">
    <property type="entry name" value="MFS_1"/>
    <property type="match status" value="1"/>
</dbReference>
<evidence type="ECO:0000256" key="7">
    <source>
        <dbReference type="SAM" id="MobiDB-lite"/>
    </source>
</evidence>